<dbReference type="STRING" id="366584.SAMN05216377_12332"/>
<reference evidence="1 2" key="1">
    <citation type="submission" date="2016-10" db="EMBL/GenBank/DDBJ databases">
        <authorList>
            <person name="de Groot N.N."/>
        </authorList>
    </citation>
    <scope>NUCLEOTIDE SEQUENCE [LARGE SCALE GENOMIC DNA]</scope>
    <source>
        <strain evidence="1 2">CGMCC 4.3143</strain>
    </source>
</reference>
<gene>
    <name evidence="1" type="ORF">SAMN05216377_12332</name>
</gene>
<name>A0A1G8CQR2_PSEOR</name>
<evidence type="ECO:0000313" key="2">
    <source>
        <dbReference type="Proteomes" id="UP000198967"/>
    </source>
</evidence>
<dbReference type="AlphaFoldDB" id="A0A1G8CQR2"/>
<dbReference type="Proteomes" id="UP000198967">
    <property type="component" value="Unassembled WGS sequence"/>
</dbReference>
<sequence>MSDLVAGTLSSAGWTTWASTLDLLGADSCLWTDLRGAHHGPAPAERPIGTHLWAWRPGRWVRVRIDGDRVLSTVLTEGLAEAGEPVTGEIADGVPWGADERAAAWHLPVVLLVTEGQAPLTFARVSTTTQE</sequence>
<dbReference type="RefSeq" id="WP_176921581.1">
    <property type="nucleotide sequence ID" value="NZ_FNBE01000023.1"/>
</dbReference>
<evidence type="ECO:0000313" key="1">
    <source>
        <dbReference type="EMBL" id="SDH47825.1"/>
    </source>
</evidence>
<keyword evidence="2" id="KW-1185">Reference proteome</keyword>
<organism evidence="1 2">
    <name type="scientific">Pseudonocardia oroxyli</name>
    <dbReference type="NCBI Taxonomy" id="366584"/>
    <lineage>
        <taxon>Bacteria</taxon>
        <taxon>Bacillati</taxon>
        <taxon>Actinomycetota</taxon>
        <taxon>Actinomycetes</taxon>
        <taxon>Pseudonocardiales</taxon>
        <taxon>Pseudonocardiaceae</taxon>
        <taxon>Pseudonocardia</taxon>
    </lineage>
</organism>
<proteinExistence type="predicted"/>
<protein>
    <submittedName>
        <fullName evidence="1">Uncharacterized protein</fullName>
    </submittedName>
</protein>
<dbReference type="EMBL" id="FNBE01000023">
    <property type="protein sequence ID" value="SDH47825.1"/>
    <property type="molecule type" value="Genomic_DNA"/>
</dbReference>
<accession>A0A1G8CQR2</accession>